<evidence type="ECO:0000259" key="5">
    <source>
        <dbReference type="PROSITE" id="PS50977"/>
    </source>
</evidence>
<dbReference type="Gene3D" id="1.10.357.10">
    <property type="entry name" value="Tetracycline Repressor, domain 2"/>
    <property type="match status" value="1"/>
</dbReference>
<proteinExistence type="predicted"/>
<dbReference type="PANTHER" id="PTHR47506:SF3">
    <property type="entry name" value="HTH-TYPE TRANSCRIPTIONAL REGULATOR LMRA"/>
    <property type="match status" value="1"/>
</dbReference>
<keyword evidence="1" id="KW-0805">Transcription regulation</keyword>
<reference evidence="6" key="1">
    <citation type="submission" date="2018-10" db="EMBL/GenBank/DDBJ databases">
        <title>Schaedlerella arabinophila gen. nov. sp. nov., isolated from the mouse intestinal tract and comparative analysis with the genome of the closely related altered Schaedler flora strain ASF502.</title>
        <authorList>
            <person name="Miyake S."/>
            <person name="Soh M."/>
            <person name="Seedorf H."/>
        </authorList>
    </citation>
    <scope>NUCLEOTIDE SEQUENCE [LARGE SCALE GENOMIC DNA]</scope>
    <source>
        <strain evidence="6">DSM 106076</strain>
    </source>
</reference>
<dbReference type="SUPFAM" id="SSF46689">
    <property type="entry name" value="Homeodomain-like"/>
    <property type="match status" value="1"/>
</dbReference>
<evidence type="ECO:0000313" key="6">
    <source>
        <dbReference type="EMBL" id="RRK33876.1"/>
    </source>
</evidence>
<dbReference type="EMBL" id="RHJS01000002">
    <property type="protein sequence ID" value="RRK33876.1"/>
    <property type="molecule type" value="Genomic_DNA"/>
</dbReference>
<name>A0A426DM93_9FIRM</name>
<evidence type="ECO:0000256" key="3">
    <source>
        <dbReference type="ARBA" id="ARBA00023163"/>
    </source>
</evidence>
<dbReference type="RefSeq" id="WP_125129071.1">
    <property type="nucleotide sequence ID" value="NZ_RHJS01000002.1"/>
</dbReference>
<gene>
    <name evidence="6" type="ORF">EBB54_22830</name>
</gene>
<dbReference type="InterPro" id="IPR001647">
    <property type="entry name" value="HTH_TetR"/>
</dbReference>
<feature type="domain" description="HTH tetR-type" evidence="5">
    <location>
        <begin position="11"/>
        <end position="71"/>
    </location>
</feature>
<organism evidence="6 7">
    <name type="scientific">Schaedlerella arabinosiphila</name>
    <dbReference type="NCBI Taxonomy" id="2044587"/>
    <lineage>
        <taxon>Bacteria</taxon>
        <taxon>Bacillati</taxon>
        <taxon>Bacillota</taxon>
        <taxon>Clostridia</taxon>
        <taxon>Lachnospirales</taxon>
        <taxon>Lachnospiraceae</taxon>
        <taxon>Schaedlerella</taxon>
    </lineage>
</organism>
<evidence type="ECO:0000256" key="2">
    <source>
        <dbReference type="ARBA" id="ARBA00023125"/>
    </source>
</evidence>
<feature type="DNA-binding region" description="H-T-H motif" evidence="4">
    <location>
        <begin position="34"/>
        <end position="53"/>
    </location>
</feature>
<evidence type="ECO:0000313" key="7">
    <source>
        <dbReference type="Proteomes" id="UP000274920"/>
    </source>
</evidence>
<dbReference type="InterPro" id="IPR009057">
    <property type="entry name" value="Homeodomain-like_sf"/>
</dbReference>
<dbReference type="Proteomes" id="UP000274920">
    <property type="component" value="Unassembled WGS sequence"/>
</dbReference>
<dbReference type="GO" id="GO:0003677">
    <property type="term" value="F:DNA binding"/>
    <property type="evidence" value="ECO:0007669"/>
    <property type="project" value="UniProtKB-UniRule"/>
</dbReference>
<dbReference type="Pfam" id="PF00440">
    <property type="entry name" value="TetR_N"/>
    <property type="match status" value="1"/>
</dbReference>
<keyword evidence="2 4" id="KW-0238">DNA-binding</keyword>
<dbReference type="PROSITE" id="PS50977">
    <property type="entry name" value="HTH_TETR_2"/>
    <property type="match status" value="1"/>
</dbReference>
<dbReference type="AlphaFoldDB" id="A0A426DM93"/>
<comment type="caution">
    <text evidence="6">The sequence shown here is derived from an EMBL/GenBank/DDBJ whole genome shotgun (WGS) entry which is preliminary data.</text>
</comment>
<evidence type="ECO:0000256" key="1">
    <source>
        <dbReference type="ARBA" id="ARBA00023015"/>
    </source>
</evidence>
<dbReference type="PANTHER" id="PTHR47506">
    <property type="entry name" value="TRANSCRIPTIONAL REGULATORY PROTEIN"/>
    <property type="match status" value="1"/>
</dbReference>
<protein>
    <submittedName>
        <fullName evidence="6">TetR/AcrR family transcriptional regulator</fullName>
    </submittedName>
</protein>
<accession>A0A426DM93</accession>
<keyword evidence="7" id="KW-1185">Reference proteome</keyword>
<sequence>MARSFSEQEKEHIRNHLMELCRQSWARYGYKKTSVDELCKKAGISKGAFYIFYESKEALFCEVICSVQGRICDTASRMIEERRDRFGAAEALKFIYREYDKHNFLYEADSEDFTILMNKLSEEQAGKLTESADRSRRLFSDNPYLKCRVDADMAASVIYSLIMNIRNKEILPYSHEETFDFMVDHLVGSLFD</sequence>
<evidence type="ECO:0000256" key="4">
    <source>
        <dbReference type="PROSITE-ProRule" id="PRU00335"/>
    </source>
</evidence>
<keyword evidence="3" id="KW-0804">Transcription</keyword>